<comment type="caution">
    <text evidence="3">Lacks conserved residue(s) required for the propagation of feature annotation.</text>
</comment>
<dbReference type="Gene3D" id="2.60.40.3120">
    <property type="match status" value="1"/>
</dbReference>
<dbReference type="PANTHER" id="PTHR12756">
    <property type="entry name" value="CYTOSOLIC CARBOXYPEPTIDASE"/>
    <property type="match status" value="1"/>
</dbReference>
<dbReference type="GO" id="GO:0008270">
    <property type="term" value="F:zinc ion binding"/>
    <property type="evidence" value="ECO:0007669"/>
    <property type="project" value="InterPro"/>
</dbReference>
<comment type="similarity">
    <text evidence="2 3">Belongs to the peptidase M14 family.</text>
</comment>
<accession>A0AAD5QCX9</accession>
<comment type="cofactor">
    <cofactor evidence="1">
        <name>Zn(2+)</name>
        <dbReference type="ChEBI" id="CHEBI:29105"/>
    </cofactor>
</comment>
<evidence type="ECO:0000313" key="7">
    <source>
        <dbReference type="Proteomes" id="UP001209570"/>
    </source>
</evidence>
<evidence type="ECO:0000256" key="4">
    <source>
        <dbReference type="SAM" id="MobiDB-lite"/>
    </source>
</evidence>
<comment type="caution">
    <text evidence="6">The sequence shown here is derived from an EMBL/GenBank/DDBJ whole genome shotgun (WGS) entry which is preliminary data.</text>
</comment>
<dbReference type="PANTHER" id="PTHR12756:SF12">
    <property type="entry name" value="CYTOSOLIC CARBOXYPEPTIDASE-LIKE PROTEIN 5"/>
    <property type="match status" value="1"/>
</dbReference>
<name>A0AAD5QCX9_PYTIN</name>
<keyword evidence="7" id="KW-1185">Reference proteome</keyword>
<dbReference type="AlphaFoldDB" id="A0AAD5QCX9"/>
<dbReference type="Pfam" id="PF18027">
    <property type="entry name" value="Pepdidase_M14_N"/>
    <property type="match status" value="1"/>
</dbReference>
<gene>
    <name evidence="6" type="ORF">P43SY_000522</name>
</gene>
<evidence type="ECO:0000259" key="5">
    <source>
        <dbReference type="PROSITE" id="PS52035"/>
    </source>
</evidence>
<dbReference type="GO" id="GO:0004181">
    <property type="term" value="F:metallocarboxypeptidase activity"/>
    <property type="evidence" value="ECO:0007669"/>
    <property type="project" value="InterPro"/>
</dbReference>
<dbReference type="Proteomes" id="UP001209570">
    <property type="component" value="Unassembled WGS sequence"/>
</dbReference>
<proteinExistence type="inferred from homology"/>
<evidence type="ECO:0000256" key="3">
    <source>
        <dbReference type="PROSITE-ProRule" id="PRU01379"/>
    </source>
</evidence>
<dbReference type="InterPro" id="IPR050821">
    <property type="entry name" value="Cytosolic_carboxypeptidase"/>
</dbReference>
<feature type="domain" description="Peptidase M14" evidence="5">
    <location>
        <begin position="232"/>
        <end position="536"/>
    </location>
</feature>
<sequence>MTSPPAPADAPPHAPDRWARCGPGKQDVAFAADGVAFSSRFDSGNLQRVDRAARDEFHVTLAEDAEDSRVFRPTGYTTWFYFEMRVATTERAAAPDALPSSGASGPPRLGSQRKIRLTLTNMNHQRGLYSNGYTVMYAVMTDSPGRRLEDQEAELFFEDERKWKRLPSPVEWERYMTNTSRPVKAPASDSPETDALPVEKVEVELKAETKMRLSFTHHVQSARERVRFAFCYPYPYTKLCRQLESFDRMYASKSRHSDPTGGGDPCTEDDSSASALYYHRQVLAQSLGGLPIELVTISSHDHIVETPSARASKFDLSKKRTVIISARVHPGETPASFMLDGMFRLLLHPTDPSARALRRSFVFKIIPMLNPDGVCQGYYRTDTRGVNLNRVYECPDATQEPAIAATRDLLVDTVNDYLKAGGHKDDVVYLDLHAHSNHRGGFVYGNWLVPNASDIRAPRVLMQQVETQLFAKLCSLNCPYFDYHAITAFNRLSGNANVDTDVRDEALLRFEVAKGMAIESPVAMNADGAMVPANVSLREKWARRPYTYLETVFPAARRLRWVALLVGRPLTDTATGPPTITSLAEKMTVAPVAILAVLAAATLLV</sequence>
<evidence type="ECO:0000313" key="6">
    <source>
        <dbReference type="EMBL" id="KAJ0405111.1"/>
    </source>
</evidence>
<feature type="region of interest" description="Disordered" evidence="4">
    <location>
        <begin position="1"/>
        <end position="21"/>
    </location>
</feature>
<dbReference type="Gene3D" id="3.40.630.10">
    <property type="entry name" value="Zn peptidases"/>
    <property type="match status" value="1"/>
</dbReference>
<dbReference type="SUPFAM" id="SSF53187">
    <property type="entry name" value="Zn-dependent exopeptidases"/>
    <property type="match status" value="1"/>
</dbReference>
<dbReference type="EMBL" id="JAKCXM010000050">
    <property type="protein sequence ID" value="KAJ0405111.1"/>
    <property type="molecule type" value="Genomic_DNA"/>
</dbReference>
<dbReference type="PROSITE" id="PS52035">
    <property type="entry name" value="PEPTIDASE_M14"/>
    <property type="match status" value="1"/>
</dbReference>
<dbReference type="InterPro" id="IPR000834">
    <property type="entry name" value="Peptidase_M14"/>
</dbReference>
<protein>
    <recommendedName>
        <fullName evidence="5">Peptidase M14 domain-containing protein</fullName>
    </recommendedName>
</protein>
<evidence type="ECO:0000256" key="1">
    <source>
        <dbReference type="ARBA" id="ARBA00001947"/>
    </source>
</evidence>
<dbReference type="GO" id="GO:0006508">
    <property type="term" value="P:proteolysis"/>
    <property type="evidence" value="ECO:0007669"/>
    <property type="project" value="InterPro"/>
</dbReference>
<dbReference type="InterPro" id="IPR040626">
    <property type="entry name" value="Pepdidase_M14_N"/>
</dbReference>
<organism evidence="6 7">
    <name type="scientific">Pythium insidiosum</name>
    <name type="common">Pythiosis disease agent</name>
    <dbReference type="NCBI Taxonomy" id="114742"/>
    <lineage>
        <taxon>Eukaryota</taxon>
        <taxon>Sar</taxon>
        <taxon>Stramenopiles</taxon>
        <taxon>Oomycota</taxon>
        <taxon>Peronosporomycetes</taxon>
        <taxon>Pythiales</taxon>
        <taxon>Pythiaceae</taxon>
        <taxon>Pythium</taxon>
    </lineage>
</organism>
<feature type="compositionally biased region" description="Pro residues" evidence="4">
    <location>
        <begin position="1"/>
        <end position="13"/>
    </location>
</feature>
<reference evidence="6" key="1">
    <citation type="submission" date="2021-12" db="EMBL/GenBank/DDBJ databases">
        <title>Prjna785345.</title>
        <authorList>
            <person name="Rujirawat T."/>
            <person name="Krajaejun T."/>
        </authorList>
    </citation>
    <scope>NUCLEOTIDE SEQUENCE</scope>
    <source>
        <strain evidence="6">Pi057C3</strain>
    </source>
</reference>
<dbReference type="Pfam" id="PF00246">
    <property type="entry name" value="Peptidase_M14"/>
    <property type="match status" value="1"/>
</dbReference>
<evidence type="ECO:0000256" key="2">
    <source>
        <dbReference type="ARBA" id="ARBA00005988"/>
    </source>
</evidence>